<dbReference type="Proteomes" id="UP000295636">
    <property type="component" value="Unassembled WGS sequence"/>
</dbReference>
<comment type="similarity">
    <text evidence="3">Belongs to the Nudix hydrolase family.</text>
</comment>
<dbReference type="PANTHER" id="PTHR43046:SF2">
    <property type="entry name" value="8-OXO-DGTP DIPHOSPHATASE-RELATED"/>
    <property type="match status" value="1"/>
</dbReference>
<keyword evidence="2 3" id="KW-0378">Hydrolase</keyword>
<gene>
    <name evidence="5" type="ORF">E1757_34705</name>
</gene>
<dbReference type="PROSITE" id="PS00893">
    <property type="entry name" value="NUDIX_BOX"/>
    <property type="match status" value="1"/>
</dbReference>
<dbReference type="RefSeq" id="WP_133236922.1">
    <property type="nucleotide sequence ID" value="NZ_SMRT01000037.1"/>
</dbReference>
<sequence>MGYIQNIRKKIGHDRLIAVGAGVFVYKDGKVLLQKRKDNLCWALHGGGVEMGEGVEDAAKRELFEETGLVANKLELLGIFSGDDRMYTYPNGDEVYLIGIIYVCNDFSGELLSETDETLELKWFDIDNLPQEISPPNIKPLESFVQFIKRT</sequence>
<dbReference type="InterPro" id="IPR015797">
    <property type="entry name" value="NUDIX_hydrolase-like_dom_sf"/>
</dbReference>
<accession>A0A4R5K7X2</accession>
<dbReference type="Pfam" id="PF00293">
    <property type="entry name" value="NUDIX"/>
    <property type="match status" value="1"/>
</dbReference>
<dbReference type="SUPFAM" id="SSF55811">
    <property type="entry name" value="Nudix"/>
    <property type="match status" value="1"/>
</dbReference>
<comment type="caution">
    <text evidence="5">The sequence shown here is derived from an EMBL/GenBank/DDBJ whole genome shotgun (WGS) entry which is preliminary data.</text>
</comment>
<dbReference type="PANTHER" id="PTHR43046">
    <property type="entry name" value="GDP-MANNOSE MANNOSYL HYDROLASE"/>
    <property type="match status" value="1"/>
</dbReference>
<dbReference type="InterPro" id="IPR000086">
    <property type="entry name" value="NUDIX_hydrolase_dom"/>
</dbReference>
<evidence type="ECO:0000256" key="2">
    <source>
        <dbReference type="ARBA" id="ARBA00022801"/>
    </source>
</evidence>
<protein>
    <submittedName>
        <fullName evidence="5">NUDIX domain-containing protein</fullName>
    </submittedName>
</protein>
<proteinExistence type="inferred from homology"/>
<evidence type="ECO:0000256" key="1">
    <source>
        <dbReference type="ARBA" id="ARBA00001946"/>
    </source>
</evidence>
<dbReference type="InterPro" id="IPR020084">
    <property type="entry name" value="NUDIX_hydrolase_CS"/>
</dbReference>
<dbReference type="OrthoDB" id="9787476at2"/>
<dbReference type="PROSITE" id="PS51462">
    <property type="entry name" value="NUDIX"/>
    <property type="match status" value="1"/>
</dbReference>
<evidence type="ECO:0000313" key="5">
    <source>
        <dbReference type="EMBL" id="TDF89425.1"/>
    </source>
</evidence>
<dbReference type="GO" id="GO:0016787">
    <property type="term" value="F:hydrolase activity"/>
    <property type="evidence" value="ECO:0007669"/>
    <property type="project" value="UniProtKB-KW"/>
</dbReference>
<evidence type="ECO:0000256" key="3">
    <source>
        <dbReference type="RuleBase" id="RU003476"/>
    </source>
</evidence>
<dbReference type="Gene3D" id="3.90.79.10">
    <property type="entry name" value="Nucleoside Triphosphate Pyrophosphohydrolase"/>
    <property type="match status" value="1"/>
</dbReference>
<dbReference type="AlphaFoldDB" id="A0A4R5K7X2"/>
<keyword evidence="6" id="KW-1185">Reference proteome</keyword>
<feature type="domain" description="Nudix hydrolase" evidence="4">
    <location>
        <begin position="14"/>
        <end position="146"/>
    </location>
</feature>
<dbReference type="InterPro" id="IPR020476">
    <property type="entry name" value="Nudix_hydrolase"/>
</dbReference>
<dbReference type="CDD" id="cd04677">
    <property type="entry name" value="NUDIX_Hydrolase"/>
    <property type="match status" value="1"/>
</dbReference>
<evidence type="ECO:0000313" key="6">
    <source>
        <dbReference type="Proteomes" id="UP000295636"/>
    </source>
</evidence>
<comment type="cofactor">
    <cofactor evidence="1">
        <name>Mg(2+)</name>
        <dbReference type="ChEBI" id="CHEBI:18420"/>
    </cofactor>
</comment>
<dbReference type="PRINTS" id="PR00502">
    <property type="entry name" value="NUDIXFAMILY"/>
</dbReference>
<dbReference type="EMBL" id="SMRT01000037">
    <property type="protein sequence ID" value="TDF89425.1"/>
    <property type="molecule type" value="Genomic_DNA"/>
</dbReference>
<organism evidence="5 6">
    <name type="scientific">Paenibacillus piri</name>
    <dbReference type="NCBI Taxonomy" id="2547395"/>
    <lineage>
        <taxon>Bacteria</taxon>
        <taxon>Bacillati</taxon>
        <taxon>Bacillota</taxon>
        <taxon>Bacilli</taxon>
        <taxon>Bacillales</taxon>
        <taxon>Paenibacillaceae</taxon>
        <taxon>Paenibacillus</taxon>
    </lineage>
</organism>
<reference evidence="5 6" key="1">
    <citation type="submission" date="2019-03" db="EMBL/GenBank/DDBJ databases">
        <title>This is whole genome sequence of Paenibacillus sp MS74 strain.</title>
        <authorList>
            <person name="Trinh H.N."/>
        </authorList>
    </citation>
    <scope>NUCLEOTIDE SEQUENCE [LARGE SCALE GENOMIC DNA]</scope>
    <source>
        <strain evidence="5 6">MS74</strain>
    </source>
</reference>
<evidence type="ECO:0000259" key="4">
    <source>
        <dbReference type="PROSITE" id="PS51462"/>
    </source>
</evidence>
<name>A0A4R5K7X2_9BACL</name>